<dbReference type="SUPFAM" id="SSF52058">
    <property type="entry name" value="L domain-like"/>
    <property type="match status" value="1"/>
</dbReference>
<dbReference type="EMBL" id="LAZR01007768">
    <property type="protein sequence ID" value="KKM83074.1"/>
    <property type="molecule type" value="Genomic_DNA"/>
</dbReference>
<dbReference type="InterPro" id="IPR003591">
    <property type="entry name" value="Leu-rich_rpt_typical-subtyp"/>
</dbReference>
<dbReference type="PANTHER" id="PTHR48051:SF42">
    <property type="entry name" value="LEUCINE-RICH REPEAT-CONTAINING PROTEIN 18-LIKE"/>
    <property type="match status" value="1"/>
</dbReference>
<dbReference type="SMART" id="SM00364">
    <property type="entry name" value="LRR_BAC"/>
    <property type="match status" value="5"/>
</dbReference>
<evidence type="ECO:0000313" key="4">
    <source>
        <dbReference type="EMBL" id="KKM83074.1"/>
    </source>
</evidence>
<keyword evidence="1" id="KW-0433">Leucine-rich repeat</keyword>
<dbReference type="GO" id="GO:0005737">
    <property type="term" value="C:cytoplasm"/>
    <property type="evidence" value="ECO:0007669"/>
    <property type="project" value="TreeGrafter"/>
</dbReference>
<dbReference type="AlphaFoldDB" id="A0A0F9KLN0"/>
<evidence type="ECO:0000259" key="3">
    <source>
        <dbReference type="Pfam" id="PF23598"/>
    </source>
</evidence>
<dbReference type="Gene3D" id="3.80.10.10">
    <property type="entry name" value="Ribonuclease Inhibitor"/>
    <property type="match status" value="2"/>
</dbReference>
<dbReference type="InterPro" id="IPR050216">
    <property type="entry name" value="LRR_domain-containing"/>
</dbReference>
<name>A0A0F9KLN0_9ZZZZ</name>
<accession>A0A0F9KLN0</accession>
<dbReference type="Pfam" id="PF23598">
    <property type="entry name" value="LRR_14"/>
    <property type="match status" value="1"/>
</dbReference>
<gene>
    <name evidence="4" type="ORF">LCGC14_1313090</name>
</gene>
<evidence type="ECO:0000256" key="2">
    <source>
        <dbReference type="ARBA" id="ARBA00022737"/>
    </source>
</evidence>
<dbReference type="InterPro" id="IPR055414">
    <property type="entry name" value="LRR_R13L4/SHOC2-like"/>
</dbReference>
<reference evidence="4" key="1">
    <citation type="journal article" date="2015" name="Nature">
        <title>Complex archaea that bridge the gap between prokaryotes and eukaryotes.</title>
        <authorList>
            <person name="Spang A."/>
            <person name="Saw J.H."/>
            <person name="Jorgensen S.L."/>
            <person name="Zaremba-Niedzwiedzka K."/>
            <person name="Martijn J."/>
            <person name="Lind A.E."/>
            <person name="van Eijk R."/>
            <person name="Schleper C."/>
            <person name="Guy L."/>
            <person name="Ettema T.J."/>
        </authorList>
    </citation>
    <scope>NUCLEOTIDE SEQUENCE</scope>
</reference>
<comment type="caution">
    <text evidence="4">The sequence shown here is derived from an EMBL/GenBank/DDBJ whole genome shotgun (WGS) entry which is preliminary data.</text>
</comment>
<dbReference type="PROSITE" id="PS51450">
    <property type="entry name" value="LRR"/>
    <property type="match status" value="2"/>
</dbReference>
<keyword evidence="2" id="KW-0677">Repeat</keyword>
<sequence>MNEKNTLLFIINEFLTLKLESEKTHIYVAGQKFQQCSFLLIDIPVEDISSFDEIESIDAAAERLDHSLHPRIGQNQFVYEIPAKVEFWGHCSNLQVWAENGYNSKLLHMNLAFPLLRELARVGDPQANKIFKEEIIKRYNSGIDIVRKYLRRMDFLNYLSVKEFVSLIESEKERDALNQLRKMFPILEEPVIPVEKGGRNPLKLKIDIKNGKLSKLNLGGVRMKEVPRCLLKFSSLEDLNLSSYHLKKLPRWIGQLENLKMLKITKTRLKDLPDEVGNLQNLTRLNAQANQLEKLPDSIGKLKSLKILELSKNNIKLLPPSIGNLYNLEFLDLNENEITTFPLSFENLKNLKNLKLQKNRLINLPSSLAKLRNLRSLNLVHNKIKNLPEYIGDLYNLELLAMSHNPLVKIDKSIYDLPNLKDFWLLDVPIEEGLVEKSNFLSQWARIHYQKSKLSKGGFEKEDGKEGEAELIKYQKEIEANRRRLDVKELKEKNKLSKSLSVVNKLIEKEEYRIAKNKLDYIIRRAKHYHLNVIEQTAKKMLSKLN</sequence>
<dbReference type="Pfam" id="PF00560">
    <property type="entry name" value="LRR_1"/>
    <property type="match status" value="2"/>
</dbReference>
<evidence type="ECO:0000256" key="1">
    <source>
        <dbReference type="ARBA" id="ARBA00022614"/>
    </source>
</evidence>
<feature type="domain" description="Disease resistance R13L4/SHOC-2-like LRR" evidence="3">
    <location>
        <begin position="230"/>
        <end position="309"/>
    </location>
</feature>
<dbReference type="InterPro" id="IPR032675">
    <property type="entry name" value="LRR_dom_sf"/>
</dbReference>
<dbReference type="SMART" id="SM00369">
    <property type="entry name" value="LRR_TYP"/>
    <property type="match status" value="7"/>
</dbReference>
<proteinExistence type="predicted"/>
<organism evidence="4">
    <name type="scientific">marine sediment metagenome</name>
    <dbReference type="NCBI Taxonomy" id="412755"/>
    <lineage>
        <taxon>unclassified sequences</taxon>
        <taxon>metagenomes</taxon>
        <taxon>ecological metagenomes</taxon>
    </lineage>
</organism>
<dbReference type="InterPro" id="IPR001611">
    <property type="entry name" value="Leu-rich_rpt"/>
</dbReference>
<dbReference type="PANTHER" id="PTHR48051">
    <property type="match status" value="1"/>
</dbReference>
<protein>
    <recommendedName>
        <fullName evidence="3">Disease resistance R13L4/SHOC-2-like LRR domain-containing protein</fullName>
    </recommendedName>
</protein>